<dbReference type="AlphaFoldDB" id="A0AAV4BBN4"/>
<evidence type="ECO:0000313" key="1">
    <source>
        <dbReference type="EMBL" id="GFO18025.1"/>
    </source>
</evidence>
<evidence type="ECO:0000313" key="2">
    <source>
        <dbReference type="Proteomes" id="UP000735302"/>
    </source>
</evidence>
<sequence length="110" mass="11933">MSTYTPTPVIIRTQPSYKMTHETFLQLSIPWSAGRTRRPAGPTVVPVPSHLVRGQFRQGEHLVPAGHVAAPPVLLYVTHAQPGHPNPHGDILTLATQSVLEIYKRGGGAD</sequence>
<protein>
    <submittedName>
        <fullName evidence="1">Uncharacterized protein</fullName>
    </submittedName>
</protein>
<dbReference type="Proteomes" id="UP000735302">
    <property type="component" value="Unassembled WGS sequence"/>
</dbReference>
<keyword evidence="2" id="KW-1185">Reference proteome</keyword>
<reference evidence="1 2" key="1">
    <citation type="journal article" date="2021" name="Elife">
        <title>Chloroplast acquisition without the gene transfer in kleptoplastic sea slugs, Plakobranchus ocellatus.</title>
        <authorList>
            <person name="Maeda T."/>
            <person name="Takahashi S."/>
            <person name="Yoshida T."/>
            <person name="Shimamura S."/>
            <person name="Takaki Y."/>
            <person name="Nagai Y."/>
            <person name="Toyoda A."/>
            <person name="Suzuki Y."/>
            <person name="Arimoto A."/>
            <person name="Ishii H."/>
            <person name="Satoh N."/>
            <person name="Nishiyama T."/>
            <person name="Hasebe M."/>
            <person name="Maruyama T."/>
            <person name="Minagawa J."/>
            <person name="Obokata J."/>
            <person name="Shigenobu S."/>
        </authorList>
    </citation>
    <scope>NUCLEOTIDE SEQUENCE [LARGE SCALE GENOMIC DNA]</scope>
</reference>
<name>A0AAV4BBN4_9GAST</name>
<gene>
    <name evidence="1" type="ORF">PoB_004453000</name>
</gene>
<organism evidence="1 2">
    <name type="scientific">Plakobranchus ocellatus</name>
    <dbReference type="NCBI Taxonomy" id="259542"/>
    <lineage>
        <taxon>Eukaryota</taxon>
        <taxon>Metazoa</taxon>
        <taxon>Spiralia</taxon>
        <taxon>Lophotrochozoa</taxon>
        <taxon>Mollusca</taxon>
        <taxon>Gastropoda</taxon>
        <taxon>Heterobranchia</taxon>
        <taxon>Euthyneura</taxon>
        <taxon>Panpulmonata</taxon>
        <taxon>Sacoglossa</taxon>
        <taxon>Placobranchoidea</taxon>
        <taxon>Plakobranchidae</taxon>
        <taxon>Plakobranchus</taxon>
    </lineage>
</organism>
<proteinExistence type="predicted"/>
<comment type="caution">
    <text evidence="1">The sequence shown here is derived from an EMBL/GenBank/DDBJ whole genome shotgun (WGS) entry which is preliminary data.</text>
</comment>
<dbReference type="EMBL" id="BLXT01004926">
    <property type="protein sequence ID" value="GFO18025.1"/>
    <property type="molecule type" value="Genomic_DNA"/>
</dbReference>
<accession>A0AAV4BBN4</accession>